<reference evidence="6 7" key="1">
    <citation type="submission" date="2022-04" db="EMBL/GenBank/DDBJ databases">
        <authorList>
            <person name="Grouzdev D.S."/>
            <person name="Pantiukh K.S."/>
            <person name="Krutkina M.S."/>
        </authorList>
    </citation>
    <scope>NUCLEOTIDE SEQUENCE [LARGE SCALE GENOMIC DNA]</scope>
    <source>
        <strain evidence="6 7">6x-1</strain>
    </source>
</reference>
<gene>
    <name evidence="6" type="ORF">MWN34_17600</name>
</gene>
<dbReference type="InterPro" id="IPR051814">
    <property type="entry name" value="NAD(P)H-dep_FMN_reductase"/>
</dbReference>
<evidence type="ECO:0000313" key="7">
    <source>
        <dbReference type="Proteomes" id="UP001203284"/>
    </source>
</evidence>
<dbReference type="Gene3D" id="3.40.50.360">
    <property type="match status" value="1"/>
</dbReference>
<keyword evidence="2" id="KW-0285">Flavoprotein</keyword>
<dbReference type="PANTHER" id="PTHR43408:SF2">
    <property type="entry name" value="FMN REDUCTASE (NADPH)"/>
    <property type="match status" value="1"/>
</dbReference>
<accession>A0ABT0DFG5</accession>
<comment type="similarity">
    <text evidence="1">Belongs to the SsuE family.</text>
</comment>
<keyword evidence="4" id="KW-0560">Oxidoreductase</keyword>
<keyword evidence="3" id="KW-0288">FMN</keyword>
<proteinExistence type="inferred from homology"/>
<dbReference type="EMBL" id="JALKCH010000014">
    <property type="protein sequence ID" value="MCK0198716.1"/>
    <property type="molecule type" value="Genomic_DNA"/>
</dbReference>
<comment type="caution">
    <text evidence="6">The sequence shown here is derived from an EMBL/GenBank/DDBJ whole genome shotgun (WGS) entry which is preliminary data.</text>
</comment>
<organism evidence="6 7">
    <name type="scientific">Ancylobacter crimeensis</name>
    <dbReference type="NCBI Taxonomy" id="2579147"/>
    <lineage>
        <taxon>Bacteria</taxon>
        <taxon>Pseudomonadati</taxon>
        <taxon>Pseudomonadota</taxon>
        <taxon>Alphaproteobacteria</taxon>
        <taxon>Hyphomicrobiales</taxon>
        <taxon>Xanthobacteraceae</taxon>
        <taxon>Ancylobacter</taxon>
    </lineage>
</organism>
<name>A0ABT0DFG5_9HYPH</name>
<evidence type="ECO:0000256" key="2">
    <source>
        <dbReference type="ARBA" id="ARBA00022630"/>
    </source>
</evidence>
<dbReference type="InterPro" id="IPR005025">
    <property type="entry name" value="FMN_Rdtase-like_dom"/>
</dbReference>
<dbReference type="SUPFAM" id="SSF52218">
    <property type="entry name" value="Flavoproteins"/>
    <property type="match status" value="1"/>
</dbReference>
<evidence type="ECO:0000259" key="5">
    <source>
        <dbReference type="Pfam" id="PF03358"/>
    </source>
</evidence>
<protein>
    <submittedName>
        <fullName evidence="6">NAD(P)H-dependent oxidoreductase</fullName>
    </submittedName>
</protein>
<dbReference type="InterPro" id="IPR029039">
    <property type="entry name" value="Flavoprotein-like_sf"/>
</dbReference>
<sequence length="193" mass="20602">MPGINIVGLSGGLSTPSRTLSLVQLATRRISEAALRRGLEAQSRIVDIAALSGIGLLRDRAGAGPEEEAALRAVETADLLVVGSPVYKGSYSGLFKHFVDLLDYRGLDGVPVALLATGGSDRHALVIEHQLRPLFAFFQAQPLGTGIFFTEREFKDGLIAEGAPAQRFERLVREAGQALAGRITEPERIIEAA</sequence>
<feature type="domain" description="NADPH-dependent FMN reductase-like" evidence="5">
    <location>
        <begin position="5"/>
        <end position="150"/>
    </location>
</feature>
<dbReference type="Proteomes" id="UP001203284">
    <property type="component" value="Unassembled WGS sequence"/>
</dbReference>
<evidence type="ECO:0000256" key="4">
    <source>
        <dbReference type="ARBA" id="ARBA00023002"/>
    </source>
</evidence>
<dbReference type="PANTHER" id="PTHR43408">
    <property type="entry name" value="FMN REDUCTASE (NADPH)"/>
    <property type="match status" value="1"/>
</dbReference>
<evidence type="ECO:0000256" key="3">
    <source>
        <dbReference type="ARBA" id="ARBA00022643"/>
    </source>
</evidence>
<evidence type="ECO:0000256" key="1">
    <source>
        <dbReference type="ARBA" id="ARBA00005990"/>
    </source>
</evidence>
<evidence type="ECO:0000313" key="6">
    <source>
        <dbReference type="EMBL" id="MCK0198716.1"/>
    </source>
</evidence>
<keyword evidence="7" id="KW-1185">Reference proteome</keyword>
<dbReference type="RefSeq" id="WP_247030618.1">
    <property type="nucleotide sequence ID" value="NZ_JALKCH010000014.1"/>
</dbReference>
<dbReference type="Pfam" id="PF03358">
    <property type="entry name" value="FMN_red"/>
    <property type="match status" value="1"/>
</dbReference>